<proteinExistence type="predicted"/>
<comment type="caution">
    <text evidence="1">The sequence shown here is derived from an EMBL/GenBank/DDBJ whole genome shotgun (WGS) entry which is preliminary data.</text>
</comment>
<organism evidence="1 2">
    <name type="scientific">Entomophthora muscae</name>
    <dbReference type="NCBI Taxonomy" id="34485"/>
    <lineage>
        <taxon>Eukaryota</taxon>
        <taxon>Fungi</taxon>
        <taxon>Fungi incertae sedis</taxon>
        <taxon>Zoopagomycota</taxon>
        <taxon>Entomophthoromycotina</taxon>
        <taxon>Entomophthoromycetes</taxon>
        <taxon>Entomophthorales</taxon>
        <taxon>Entomophthoraceae</taxon>
        <taxon>Entomophthora</taxon>
    </lineage>
</organism>
<gene>
    <name evidence="1" type="ORF">DSO57_1039531</name>
</gene>
<sequence>MSMSYDEINRLFDKATRLVKKAPLKQSTGPMQLLQPPHHIQIELYGLYKQATSQPFLPSQDHSSPTSRQKLEAWERCSTLTPQDCRLQYLVVLYPVLYRWASLPLRTLAWYLSPLSSSERKAAESSLVECRELIELLNAQPTVINSTGIFPSSEPFPDEESADKASEFSFEELFFPNPQELLSSERPFDTLKSHQPISTREPRIRRQRSFSTISANSAELVPTVPFTPNFGPTLSRGISRRLSVVSISNSSLPSRSPTRLRSRAQSITSQNDFSARHSINDSTGNWGAPPQLRDETSALIQSTSQRLGQGMALVRKSLQRLERLEEKVDGALHRKLQPTSPCPSPTEQPSIDASLSGWITKMYHNLLQ</sequence>
<protein>
    <submittedName>
        <fullName evidence="1">Uncharacterized protein</fullName>
    </submittedName>
</protein>
<reference evidence="1" key="1">
    <citation type="submission" date="2022-04" db="EMBL/GenBank/DDBJ databases">
        <title>Genome of the entomopathogenic fungus Entomophthora muscae.</title>
        <authorList>
            <person name="Elya C."/>
            <person name="Lovett B.R."/>
            <person name="Lee E."/>
            <person name="Macias A.M."/>
            <person name="Hajek A.E."/>
            <person name="De Bivort B.L."/>
            <person name="Kasson M.T."/>
            <person name="De Fine Licht H.H."/>
            <person name="Stajich J.E."/>
        </authorList>
    </citation>
    <scope>NUCLEOTIDE SEQUENCE</scope>
    <source>
        <strain evidence="1">Berkeley</strain>
    </source>
</reference>
<evidence type="ECO:0000313" key="1">
    <source>
        <dbReference type="EMBL" id="KAJ9051888.1"/>
    </source>
</evidence>
<keyword evidence="2" id="KW-1185">Reference proteome</keyword>
<accession>A0ACC2RP83</accession>
<evidence type="ECO:0000313" key="2">
    <source>
        <dbReference type="Proteomes" id="UP001165960"/>
    </source>
</evidence>
<name>A0ACC2RP83_9FUNG</name>
<dbReference type="Proteomes" id="UP001165960">
    <property type="component" value="Unassembled WGS sequence"/>
</dbReference>
<dbReference type="EMBL" id="QTSX02007078">
    <property type="protein sequence ID" value="KAJ9051888.1"/>
    <property type="molecule type" value="Genomic_DNA"/>
</dbReference>